<dbReference type="EMBL" id="RXIC02000019">
    <property type="protein sequence ID" value="KAB1225750.1"/>
    <property type="molecule type" value="Genomic_DNA"/>
</dbReference>
<dbReference type="SMART" id="SM00672">
    <property type="entry name" value="CAP10"/>
    <property type="match status" value="1"/>
</dbReference>
<accession>A0A6A1WSI7</accession>
<name>A0A6A1WSI7_9ROSI</name>
<dbReference type="PANTHER" id="PTHR12203:SF35">
    <property type="entry name" value="PROTEIN O-GLUCOSYLTRANSFERASE 1"/>
    <property type="match status" value="1"/>
</dbReference>
<dbReference type="PANTHER" id="PTHR12203">
    <property type="entry name" value="KDEL LYS-ASP-GLU-LEU CONTAINING - RELATED"/>
    <property type="match status" value="1"/>
</dbReference>
<sequence>MFTIWGLLQLLKRYPGMVPDVDMMFDCMDKPRINTTEHRSMPLPLFRYCTNEDHYDIPFPDWSFWGWPETNLRPWDEEFRDIKRGSQRISWSRKVPRAYWKGNPDVNSPVRLELLKCNHSRMWGAQIMRQDWAEEARIGYGKSKLSNQCDYYFSLVKSIDLFFSNEMCTPPSSSADYEDFFSRGLIPLKNYWPVSSNNICPSIKYAVDWGNGHPSEAKAIGKEGQKLMETLSTDKVYDYMFHLITEYSKLQDFKPVPPSSAQRLCSDSLLCIADYEQRQYLQQSTTFPSQAPPCTLQPADRNVIKSWKQQKKKIIKDVEDMEKVTL</sequence>
<comment type="similarity">
    <text evidence="1">Belongs to the glycosyltransferase 90 family.</text>
</comment>
<dbReference type="InterPro" id="IPR051091">
    <property type="entry name" value="O-Glucosyltr/Glycosyltrsf_90"/>
</dbReference>
<protein>
    <submittedName>
        <fullName evidence="4">KDEL motif-containing protein 2</fullName>
    </submittedName>
</protein>
<evidence type="ECO:0000313" key="5">
    <source>
        <dbReference type="Proteomes" id="UP000516437"/>
    </source>
</evidence>
<evidence type="ECO:0000259" key="3">
    <source>
        <dbReference type="SMART" id="SM00672"/>
    </source>
</evidence>
<evidence type="ECO:0000256" key="2">
    <source>
        <dbReference type="ARBA" id="ARBA00022679"/>
    </source>
</evidence>
<keyword evidence="2" id="KW-0808">Transferase</keyword>
<dbReference type="InterPro" id="IPR006598">
    <property type="entry name" value="CAP10"/>
</dbReference>
<gene>
    <name evidence="4" type="ORF">CJ030_MR1G019931</name>
</gene>
<comment type="caution">
    <text evidence="4">The sequence shown here is derived from an EMBL/GenBank/DDBJ whole genome shotgun (WGS) entry which is preliminary data.</text>
</comment>
<reference evidence="4 5" key="1">
    <citation type="journal article" date="2019" name="Plant Biotechnol. J.">
        <title>The red bayberry genome and genetic basis of sex determination.</title>
        <authorList>
            <person name="Jia H.M."/>
            <person name="Jia H.J."/>
            <person name="Cai Q.L."/>
            <person name="Wang Y."/>
            <person name="Zhao H.B."/>
            <person name="Yang W.F."/>
            <person name="Wang G.Y."/>
            <person name="Li Y.H."/>
            <person name="Zhan D.L."/>
            <person name="Shen Y.T."/>
            <person name="Niu Q.F."/>
            <person name="Chang L."/>
            <person name="Qiu J."/>
            <person name="Zhao L."/>
            <person name="Xie H.B."/>
            <person name="Fu W.Y."/>
            <person name="Jin J."/>
            <person name="Li X.W."/>
            <person name="Jiao Y."/>
            <person name="Zhou C.C."/>
            <person name="Tu T."/>
            <person name="Chai C.Y."/>
            <person name="Gao J.L."/>
            <person name="Fan L.J."/>
            <person name="van de Weg E."/>
            <person name="Wang J.Y."/>
            <person name="Gao Z.S."/>
        </authorList>
    </citation>
    <scope>NUCLEOTIDE SEQUENCE [LARGE SCALE GENOMIC DNA]</scope>
    <source>
        <tissue evidence="4">Leaves</tissue>
    </source>
</reference>
<dbReference type="AlphaFoldDB" id="A0A6A1WSI7"/>
<keyword evidence="5" id="KW-1185">Reference proteome</keyword>
<organism evidence="4 5">
    <name type="scientific">Morella rubra</name>
    <name type="common">Chinese bayberry</name>
    <dbReference type="NCBI Taxonomy" id="262757"/>
    <lineage>
        <taxon>Eukaryota</taxon>
        <taxon>Viridiplantae</taxon>
        <taxon>Streptophyta</taxon>
        <taxon>Embryophyta</taxon>
        <taxon>Tracheophyta</taxon>
        <taxon>Spermatophyta</taxon>
        <taxon>Magnoliopsida</taxon>
        <taxon>eudicotyledons</taxon>
        <taxon>Gunneridae</taxon>
        <taxon>Pentapetalae</taxon>
        <taxon>rosids</taxon>
        <taxon>fabids</taxon>
        <taxon>Fagales</taxon>
        <taxon>Myricaceae</taxon>
        <taxon>Morella</taxon>
    </lineage>
</organism>
<dbReference type="Proteomes" id="UP000516437">
    <property type="component" value="Chromosome 1"/>
</dbReference>
<dbReference type="GO" id="GO:0016740">
    <property type="term" value="F:transferase activity"/>
    <property type="evidence" value="ECO:0007669"/>
    <property type="project" value="UniProtKB-KW"/>
</dbReference>
<dbReference type="OrthoDB" id="202415at2759"/>
<proteinExistence type="inferred from homology"/>
<feature type="domain" description="Glycosyl transferase CAP10" evidence="3">
    <location>
        <begin position="17"/>
        <end position="254"/>
    </location>
</feature>
<evidence type="ECO:0000313" key="4">
    <source>
        <dbReference type="EMBL" id="KAB1225750.1"/>
    </source>
</evidence>
<dbReference type="Pfam" id="PF05686">
    <property type="entry name" value="Glyco_transf_90"/>
    <property type="match status" value="1"/>
</dbReference>
<evidence type="ECO:0000256" key="1">
    <source>
        <dbReference type="ARBA" id="ARBA00010118"/>
    </source>
</evidence>